<evidence type="ECO:0000256" key="1">
    <source>
        <dbReference type="ARBA" id="ARBA00004141"/>
    </source>
</evidence>
<evidence type="ECO:0000256" key="5">
    <source>
        <dbReference type="ARBA" id="ARBA00023136"/>
    </source>
</evidence>
<reference evidence="7 8" key="1">
    <citation type="journal article" date="2017" name="Genome Biol.">
        <title>New reference genome sequences of hot pepper reveal the massive evolution of plant disease-resistance genes by retroduplication.</title>
        <authorList>
            <person name="Kim S."/>
            <person name="Park J."/>
            <person name="Yeom S.I."/>
            <person name="Kim Y.M."/>
            <person name="Seo E."/>
            <person name="Kim K.T."/>
            <person name="Kim M.S."/>
            <person name="Lee J.M."/>
            <person name="Cheong K."/>
            <person name="Shin H.S."/>
            <person name="Kim S.B."/>
            <person name="Han K."/>
            <person name="Lee J."/>
            <person name="Park M."/>
            <person name="Lee H.A."/>
            <person name="Lee H.Y."/>
            <person name="Lee Y."/>
            <person name="Oh S."/>
            <person name="Lee J.H."/>
            <person name="Choi E."/>
            <person name="Choi E."/>
            <person name="Lee S.E."/>
            <person name="Jeon J."/>
            <person name="Kim H."/>
            <person name="Choi G."/>
            <person name="Song H."/>
            <person name="Lee J."/>
            <person name="Lee S.C."/>
            <person name="Kwon J.K."/>
            <person name="Lee H.Y."/>
            <person name="Koo N."/>
            <person name="Hong Y."/>
            <person name="Kim R.W."/>
            <person name="Kang W.H."/>
            <person name="Huh J.H."/>
            <person name="Kang B.C."/>
            <person name="Yang T.J."/>
            <person name="Lee Y.H."/>
            <person name="Bennetzen J.L."/>
            <person name="Choi D."/>
        </authorList>
    </citation>
    <scope>NUCLEOTIDE SEQUENCE [LARGE SCALE GENOMIC DNA]</scope>
    <source>
        <strain evidence="8">cv. PBC81</strain>
        <strain evidence="7">PBC81</strain>
        <tissue evidence="7">Leaf</tissue>
    </source>
</reference>
<evidence type="ECO:0000313" key="6">
    <source>
        <dbReference type="EMBL" id="PHT37021.1"/>
    </source>
</evidence>
<sequence length="115" mass="12939">MVVVVDDGASVAAALDVVGEDGASAPAASDQNTLQPADPFQYYLHKTNPHVLYRWIAATGLALFNALRIHYVQGFYFATYYWVYTWIIEELRNSKVGEELTLDRGVWRSRIRIGS</sequence>
<dbReference type="STRING" id="33114.A0A2G2VVL9"/>
<dbReference type="EMBL" id="MLFT02000010">
    <property type="protein sequence ID" value="PHT37027.1"/>
    <property type="molecule type" value="Genomic_DNA"/>
</dbReference>
<protein>
    <submittedName>
        <fullName evidence="6">Protein RER1C</fullName>
    </submittedName>
</protein>
<evidence type="ECO:0000256" key="4">
    <source>
        <dbReference type="ARBA" id="ARBA00022989"/>
    </source>
</evidence>
<dbReference type="GO" id="GO:0016020">
    <property type="term" value="C:membrane"/>
    <property type="evidence" value="ECO:0007669"/>
    <property type="project" value="UniProtKB-SubCell"/>
</dbReference>
<dbReference type="Pfam" id="PF03248">
    <property type="entry name" value="Rer1"/>
    <property type="match status" value="1"/>
</dbReference>
<accession>A0A2G2VVL9</accession>
<comment type="subcellular location">
    <subcellularLocation>
        <location evidence="1">Membrane</location>
        <topology evidence="1">Multi-pass membrane protein</topology>
    </subcellularLocation>
</comment>
<dbReference type="GO" id="GO:0005737">
    <property type="term" value="C:cytoplasm"/>
    <property type="evidence" value="ECO:0007669"/>
    <property type="project" value="UniProtKB-ARBA"/>
</dbReference>
<proteinExistence type="inferred from homology"/>
<organism evidence="7 8">
    <name type="scientific">Capsicum baccatum</name>
    <name type="common">Peruvian pepper</name>
    <dbReference type="NCBI Taxonomy" id="33114"/>
    <lineage>
        <taxon>Eukaryota</taxon>
        <taxon>Viridiplantae</taxon>
        <taxon>Streptophyta</taxon>
        <taxon>Embryophyta</taxon>
        <taxon>Tracheophyta</taxon>
        <taxon>Spermatophyta</taxon>
        <taxon>Magnoliopsida</taxon>
        <taxon>eudicotyledons</taxon>
        <taxon>Gunneridae</taxon>
        <taxon>Pentapetalae</taxon>
        <taxon>asterids</taxon>
        <taxon>lamiids</taxon>
        <taxon>Solanales</taxon>
        <taxon>Solanaceae</taxon>
        <taxon>Solanoideae</taxon>
        <taxon>Capsiceae</taxon>
        <taxon>Capsicum</taxon>
    </lineage>
</organism>
<reference evidence="7 8" key="2">
    <citation type="journal article" date="2017" name="J. Anim. Genet.">
        <title>Multiple reference genome sequences of hot pepper reveal the massive evolution of plant disease resistance genes by retroduplication.</title>
        <authorList>
            <person name="Kim S."/>
            <person name="Park J."/>
            <person name="Yeom S.-I."/>
            <person name="Kim Y.-M."/>
            <person name="Seo E."/>
            <person name="Kim K.-T."/>
            <person name="Kim M.-S."/>
            <person name="Lee J.M."/>
            <person name="Cheong K."/>
            <person name="Shin H.-S."/>
            <person name="Kim S.-B."/>
            <person name="Han K."/>
            <person name="Lee J."/>
            <person name="Park M."/>
            <person name="Lee H.-A."/>
            <person name="Lee H.-Y."/>
            <person name="Lee Y."/>
            <person name="Oh S."/>
            <person name="Lee J.H."/>
            <person name="Choi E."/>
            <person name="Choi E."/>
            <person name="Lee S.E."/>
            <person name="Jeon J."/>
            <person name="Kim H."/>
            <person name="Choi G."/>
            <person name="Song H."/>
            <person name="Lee J."/>
            <person name="Lee S.-C."/>
            <person name="Kwon J.-K."/>
            <person name="Lee H.-Y."/>
            <person name="Koo N."/>
            <person name="Hong Y."/>
            <person name="Kim R.W."/>
            <person name="Kang W.-H."/>
            <person name="Huh J.H."/>
            <person name="Kang B.-C."/>
            <person name="Yang T.-J."/>
            <person name="Lee Y.-H."/>
            <person name="Bennetzen J.L."/>
            <person name="Choi D."/>
        </authorList>
    </citation>
    <scope>NUCLEOTIDE SEQUENCE [LARGE SCALE GENOMIC DNA]</scope>
    <source>
        <strain evidence="7 8">cv. PBC81</strain>
    </source>
</reference>
<keyword evidence="3" id="KW-0812">Transmembrane</keyword>
<keyword evidence="5" id="KW-0472">Membrane</keyword>
<comment type="caution">
    <text evidence="7">The sequence shown here is derived from an EMBL/GenBank/DDBJ whole genome shotgun (WGS) entry which is preliminary data.</text>
</comment>
<evidence type="ECO:0000256" key="2">
    <source>
        <dbReference type="ARBA" id="ARBA00006070"/>
    </source>
</evidence>
<evidence type="ECO:0000313" key="8">
    <source>
        <dbReference type="Proteomes" id="UP000224567"/>
    </source>
</evidence>
<dbReference type="EMBL" id="MLFT02000010">
    <property type="protein sequence ID" value="PHT37021.1"/>
    <property type="molecule type" value="Genomic_DNA"/>
</dbReference>
<evidence type="ECO:0000256" key="3">
    <source>
        <dbReference type="ARBA" id="ARBA00022692"/>
    </source>
</evidence>
<comment type="similarity">
    <text evidence="2">Belongs to the RER1 family.</text>
</comment>
<dbReference type="AlphaFoldDB" id="A0A2G2VVL9"/>
<dbReference type="Proteomes" id="UP000224567">
    <property type="component" value="Unassembled WGS sequence"/>
</dbReference>
<name>A0A2G2VVL9_CAPBA</name>
<keyword evidence="8" id="KW-1185">Reference proteome</keyword>
<keyword evidence="4" id="KW-1133">Transmembrane helix</keyword>
<gene>
    <name evidence="6" type="ORF">CQW23_24721</name>
    <name evidence="7" type="ORF">CQW23_24727</name>
</gene>
<evidence type="ECO:0000313" key="7">
    <source>
        <dbReference type="EMBL" id="PHT37027.1"/>
    </source>
</evidence>
<dbReference type="InterPro" id="IPR004932">
    <property type="entry name" value="Rer1"/>
</dbReference>